<evidence type="ECO:0000313" key="9">
    <source>
        <dbReference type="EMBL" id="OQP86436.1"/>
    </source>
</evidence>
<feature type="transmembrane region" description="Helical" evidence="7">
    <location>
        <begin position="21"/>
        <end position="47"/>
    </location>
</feature>
<dbReference type="Proteomes" id="UP000192652">
    <property type="component" value="Unassembled WGS sequence"/>
</dbReference>
<feature type="transmembrane region" description="Helical" evidence="7">
    <location>
        <begin position="107"/>
        <end position="127"/>
    </location>
</feature>
<dbReference type="RefSeq" id="WP_081176120.1">
    <property type="nucleotide sequence ID" value="NZ_MSPX01000007.1"/>
</dbReference>
<dbReference type="SUPFAM" id="SSF161098">
    <property type="entry name" value="MetI-like"/>
    <property type="match status" value="1"/>
</dbReference>
<evidence type="ECO:0000313" key="10">
    <source>
        <dbReference type="Proteomes" id="UP000192652"/>
    </source>
</evidence>
<evidence type="ECO:0000256" key="7">
    <source>
        <dbReference type="RuleBase" id="RU363032"/>
    </source>
</evidence>
<keyword evidence="2 7" id="KW-0813">Transport</keyword>
<keyword evidence="10" id="KW-1185">Reference proteome</keyword>
<dbReference type="PANTHER" id="PTHR43005:SF1">
    <property type="entry name" value="SPERMIDINE_PUTRESCINE TRANSPORT SYSTEM PERMEASE PROTEIN"/>
    <property type="match status" value="1"/>
</dbReference>
<reference evidence="9 10" key="1">
    <citation type="journal article" date="2017" name="Antonie Van Leeuwenhoek">
        <title>Rhizobium rhizosphaerae sp. nov., a novel species isolated from rice rhizosphere.</title>
        <authorList>
            <person name="Zhao J.J."/>
            <person name="Zhang J."/>
            <person name="Zhang R.J."/>
            <person name="Zhang C.W."/>
            <person name="Yin H.Q."/>
            <person name="Zhang X.X."/>
        </authorList>
    </citation>
    <scope>NUCLEOTIDE SEQUENCE [LARGE SCALE GENOMIC DNA]</scope>
    <source>
        <strain evidence="9 10">RD15</strain>
    </source>
</reference>
<feature type="transmembrane region" description="Helical" evidence="7">
    <location>
        <begin position="206"/>
        <end position="226"/>
    </location>
</feature>
<keyword evidence="6 7" id="KW-0472">Membrane</keyword>
<dbReference type="PANTHER" id="PTHR43005">
    <property type="entry name" value="BLR7065 PROTEIN"/>
    <property type="match status" value="1"/>
</dbReference>
<feature type="transmembrane region" description="Helical" evidence="7">
    <location>
        <begin position="67"/>
        <end position="95"/>
    </location>
</feature>
<sequence>MKARAHYDREWRTGWAFAAPGLALMAVVMGFPLAYSVLMAISSLTLLKPGLFPLVGLDNFATIFSDRLFWGALLLTIRYSAVTVIGEFVLGLAIALMLKRAVRMRPVYFGLLTIPMAMSPISVALIWKMLLQPNLGIVNHLLETAGLPRVDWLGNADLALSTMAFVDIWQQTSFVVLLLAAGLAALPQEPYEAAEVDGASAFQQFIYITLPMLRPVAGIAIIIQLINEFRTYDLPYVLTRGGPGTSTEVLSYFAYRKAFLGLSLNQGAAAAFCLLVIILALTVVFFLRLERAEAAGRNAP</sequence>
<comment type="caution">
    <text evidence="9">The sequence shown here is derived from an EMBL/GenBank/DDBJ whole genome shotgun (WGS) entry which is preliminary data.</text>
</comment>
<keyword evidence="3" id="KW-1003">Cell membrane</keyword>
<name>A0ABX3PEB3_9HYPH</name>
<dbReference type="Pfam" id="PF00528">
    <property type="entry name" value="BPD_transp_1"/>
    <property type="match status" value="1"/>
</dbReference>
<protein>
    <submittedName>
        <fullName evidence="9">Sugar ABC transporter permease</fullName>
    </submittedName>
</protein>
<comment type="subcellular location">
    <subcellularLocation>
        <location evidence="1 7">Cell membrane</location>
        <topology evidence="1 7">Multi-pass membrane protein</topology>
    </subcellularLocation>
</comment>
<dbReference type="Gene3D" id="1.10.3720.10">
    <property type="entry name" value="MetI-like"/>
    <property type="match status" value="1"/>
</dbReference>
<dbReference type="PROSITE" id="PS50928">
    <property type="entry name" value="ABC_TM1"/>
    <property type="match status" value="1"/>
</dbReference>
<evidence type="ECO:0000256" key="4">
    <source>
        <dbReference type="ARBA" id="ARBA00022692"/>
    </source>
</evidence>
<evidence type="ECO:0000256" key="3">
    <source>
        <dbReference type="ARBA" id="ARBA00022475"/>
    </source>
</evidence>
<dbReference type="InterPro" id="IPR035906">
    <property type="entry name" value="MetI-like_sf"/>
</dbReference>
<feature type="domain" description="ABC transmembrane type-1" evidence="8">
    <location>
        <begin position="73"/>
        <end position="287"/>
    </location>
</feature>
<keyword evidence="5 7" id="KW-1133">Transmembrane helix</keyword>
<evidence type="ECO:0000259" key="8">
    <source>
        <dbReference type="PROSITE" id="PS50928"/>
    </source>
</evidence>
<organism evidence="9 10">
    <name type="scientific">Xaviernesmea rhizosphaerae</name>
    <dbReference type="NCBI Taxonomy" id="1672749"/>
    <lineage>
        <taxon>Bacteria</taxon>
        <taxon>Pseudomonadati</taxon>
        <taxon>Pseudomonadota</taxon>
        <taxon>Alphaproteobacteria</taxon>
        <taxon>Hyphomicrobiales</taxon>
        <taxon>Rhizobiaceae</taxon>
        <taxon>Rhizobium/Agrobacterium group</taxon>
        <taxon>Xaviernesmea</taxon>
    </lineage>
</organism>
<dbReference type="CDD" id="cd06261">
    <property type="entry name" value="TM_PBP2"/>
    <property type="match status" value="1"/>
</dbReference>
<comment type="similarity">
    <text evidence="7">Belongs to the binding-protein-dependent transport system permease family.</text>
</comment>
<evidence type="ECO:0000256" key="6">
    <source>
        <dbReference type="ARBA" id="ARBA00023136"/>
    </source>
</evidence>
<evidence type="ECO:0000256" key="2">
    <source>
        <dbReference type="ARBA" id="ARBA00022448"/>
    </source>
</evidence>
<gene>
    <name evidence="9" type="ORF">BTR14_10430</name>
</gene>
<feature type="transmembrane region" description="Helical" evidence="7">
    <location>
        <begin position="168"/>
        <end position="186"/>
    </location>
</feature>
<dbReference type="InterPro" id="IPR000515">
    <property type="entry name" value="MetI-like"/>
</dbReference>
<evidence type="ECO:0000256" key="5">
    <source>
        <dbReference type="ARBA" id="ARBA00022989"/>
    </source>
</evidence>
<dbReference type="EMBL" id="MSPX01000007">
    <property type="protein sequence ID" value="OQP86436.1"/>
    <property type="molecule type" value="Genomic_DNA"/>
</dbReference>
<feature type="transmembrane region" description="Helical" evidence="7">
    <location>
        <begin position="267"/>
        <end position="287"/>
    </location>
</feature>
<keyword evidence="4 7" id="KW-0812">Transmembrane</keyword>
<evidence type="ECO:0000256" key="1">
    <source>
        <dbReference type="ARBA" id="ARBA00004651"/>
    </source>
</evidence>
<accession>A0ABX3PEB3</accession>
<proteinExistence type="inferred from homology"/>